<dbReference type="RefSeq" id="WP_119442862.1">
    <property type="nucleotide sequence ID" value="NZ_CP170494.1"/>
</dbReference>
<organism evidence="13 14">
    <name type="scientific">Neopusillimonas maritima</name>
    <dbReference type="NCBI Taxonomy" id="2026239"/>
    <lineage>
        <taxon>Bacteria</taxon>
        <taxon>Pseudomonadati</taxon>
        <taxon>Pseudomonadota</taxon>
        <taxon>Betaproteobacteria</taxon>
        <taxon>Burkholderiales</taxon>
        <taxon>Alcaligenaceae</taxon>
        <taxon>Neopusillimonas</taxon>
    </lineage>
</organism>
<keyword evidence="4" id="KW-1003">Cell membrane</keyword>
<dbReference type="InterPro" id="IPR011990">
    <property type="entry name" value="TPR-like_helical_dom_sf"/>
</dbReference>
<comment type="function">
    <text evidence="1">Involved in a late step of protoheme IX synthesis.</text>
</comment>
<dbReference type="NCBIfam" id="TIGR00540">
    <property type="entry name" value="TPR_hemY_coli"/>
    <property type="match status" value="1"/>
</dbReference>
<evidence type="ECO:0000256" key="10">
    <source>
        <dbReference type="SAM" id="MobiDB-lite"/>
    </source>
</evidence>
<evidence type="ECO:0000256" key="1">
    <source>
        <dbReference type="ARBA" id="ARBA00002962"/>
    </source>
</evidence>
<evidence type="ECO:0000256" key="5">
    <source>
        <dbReference type="ARBA" id="ARBA00022519"/>
    </source>
</evidence>
<feature type="transmembrane region" description="Helical" evidence="11">
    <location>
        <begin position="42"/>
        <end position="66"/>
    </location>
</feature>
<keyword evidence="6 11" id="KW-0812">Transmembrane</keyword>
<gene>
    <name evidence="13" type="ORF">CJO09_13745</name>
</gene>
<evidence type="ECO:0000259" key="12">
    <source>
        <dbReference type="Pfam" id="PF07219"/>
    </source>
</evidence>
<dbReference type="SUPFAM" id="SSF48452">
    <property type="entry name" value="TPR-like"/>
    <property type="match status" value="2"/>
</dbReference>
<evidence type="ECO:0000313" key="14">
    <source>
        <dbReference type="Proteomes" id="UP000266483"/>
    </source>
</evidence>
<proteinExistence type="predicted"/>
<evidence type="ECO:0000256" key="7">
    <source>
        <dbReference type="ARBA" id="ARBA00022989"/>
    </source>
</evidence>
<keyword evidence="14" id="KW-1185">Reference proteome</keyword>
<feature type="region of interest" description="Disordered" evidence="10">
    <location>
        <begin position="444"/>
        <end position="499"/>
    </location>
</feature>
<evidence type="ECO:0000256" key="8">
    <source>
        <dbReference type="ARBA" id="ARBA00023136"/>
    </source>
</evidence>
<dbReference type="EMBL" id="NQOU01000006">
    <property type="protein sequence ID" value="RII82055.1"/>
    <property type="molecule type" value="Genomic_DNA"/>
</dbReference>
<comment type="caution">
    <text evidence="13">The sequence shown here is derived from an EMBL/GenBank/DDBJ whole genome shotgun (WGS) entry which is preliminary data.</text>
</comment>
<keyword evidence="9" id="KW-0627">Porphyrin biosynthesis</keyword>
<evidence type="ECO:0000256" key="6">
    <source>
        <dbReference type="ARBA" id="ARBA00022692"/>
    </source>
</evidence>
<accession>A0ABX9MT23</accession>
<protein>
    <submittedName>
        <fullName evidence="13">Heme biosynthesis protein HemY</fullName>
    </submittedName>
</protein>
<feature type="domain" description="HemY N-terminal" evidence="12">
    <location>
        <begin position="26"/>
        <end position="135"/>
    </location>
</feature>
<keyword evidence="5" id="KW-0997">Cell inner membrane</keyword>
<dbReference type="Pfam" id="PF07219">
    <property type="entry name" value="HemY_N"/>
    <property type="match status" value="1"/>
</dbReference>
<evidence type="ECO:0000256" key="9">
    <source>
        <dbReference type="ARBA" id="ARBA00023244"/>
    </source>
</evidence>
<comment type="pathway">
    <text evidence="3">Porphyrin-containing compound metabolism; protoheme biosynthesis.</text>
</comment>
<sequence length="499" mass="54964">MRAWFWMLLLLALAVGLGVVLREHSGNVLIIAQPWRIEMSLTLFALLLLAAFVVLYLLFRGLSWLLSSPERFREWRGLRARKRDHELLESGWLHVLEGRYPQAEQELSRLLGRTRSSNTRVLAGLALARACHQQGQMQRRDEALTLARSAVGTDSRLKESWATAVAEMYLDQHRAQEALTLLQPYQDTGAKHLNATRLLLQAHQQLNNADQVFELTRQLLRRGAIDKQKAQPLIAQSVAERLRAAGPEGFRSVWGELRGDEKTLPEIALAAAHVQQQAGHADEAGKILEAALNEQLEPRLLNAYSQAPADQVSRRINKAEGWLKSHPDSSALLAALGNLCLTGQLWGSGERYLLRSMAIRSDVRIHALLGNLYDRLGRQADAMKHWRLASGVAGVLPVLPGSTVLPAADTRGDPTLIDVQDLESSSTEAASFGEVPVAASAADYLESEESVNATDPGAASAKTPDPNPQDPDYHEYFDSAPIPGVDLSQTSDRPTRRGS</sequence>
<dbReference type="InterPro" id="IPR010817">
    <property type="entry name" value="HemY_N"/>
</dbReference>
<evidence type="ECO:0000313" key="13">
    <source>
        <dbReference type="EMBL" id="RII82055.1"/>
    </source>
</evidence>
<dbReference type="InterPro" id="IPR005254">
    <property type="entry name" value="Heme_biosyn_assoc_TPR_pro"/>
</dbReference>
<evidence type="ECO:0000256" key="4">
    <source>
        <dbReference type="ARBA" id="ARBA00022475"/>
    </source>
</evidence>
<comment type="subcellular location">
    <subcellularLocation>
        <location evidence="2">Cell inner membrane</location>
        <topology evidence="2">Multi-pass membrane protein</topology>
    </subcellularLocation>
</comment>
<evidence type="ECO:0000256" key="3">
    <source>
        <dbReference type="ARBA" id="ARBA00004744"/>
    </source>
</evidence>
<name>A0ABX9MT23_9BURK</name>
<evidence type="ECO:0000256" key="2">
    <source>
        <dbReference type="ARBA" id="ARBA00004429"/>
    </source>
</evidence>
<keyword evidence="8 11" id="KW-0472">Membrane</keyword>
<keyword evidence="7 11" id="KW-1133">Transmembrane helix</keyword>
<evidence type="ECO:0000256" key="11">
    <source>
        <dbReference type="SAM" id="Phobius"/>
    </source>
</evidence>
<dbReference type="Gene3D" id="1.25.40.10">
    <property type="entry name" value="Tetratricopeptide repeat domain"/>
    <property type="match status" value="2"/>
</dbReference>
<dbReference type="Proteomes" id="UP000266483">
    <property type="component" value="Unassembled WGS sequence"/>
</dbReference>
<reference evidence="13 14" key="1">
    <citation type="submission" date="2017-08" db="EMBL/GenBank/DDBJ databases">
        <title>Pusillimonas indicus sp. nov., a member of the family Alcaligenaceae isolated from surface seawater.</title>
        <authorList>
            <person name="Li J."/>
        </authorList>
    </citation>
    <scope>NUCLEOTIDE SEQUENCE [LARGE SCALE GENOMIC DNA]</scope>
    <source>
        <strain evidence="13 14">17-4A</strain>
    </source>
</reference>